<organism evidence="1">
    <name type="scientific">marine sediment metagenome</name>
    <dbReference type="NCBI Taxonomy" id="412755"/>
    <lineage>
        <taxon>unclassified sequences</taxon>
        <taxon>metagenomes</taxon>
        <taxon>ecological metagenomes</taxon>
    </lineage>
</organism>
<accession>A0A0F8ZLI2</accession>
<name>A0A0F8ZLI2_9ZZZZ</name>
<reference evidence="1" key="1">
    <citation type="journal article" date="2015" name="Nature">
        <title>Complex archaea that bridge the gap between prokaryotes and eukaryotes.</title>
        <authorList>
            <person name="Spang A."/>
            <person name="Saw J.H."/>
            <person name="Jorgensen S.L."/>
            <person name="Zaremba-Niedzwiedzka K."/>
            <person name="Martijn J."/>
            <person name="Lind A.E."/>
            <person name="van Eijk R."/>
            <person name="Schleper C."/>
            <person name="Guy L."/>
            <person name="Ettema T.J."/>
        </authorList>
    </citation>
    <scope>NUCLEOTIDE SEQUENCE</scope>
</reference>
<comment type="caution">
    <text evidence="1">The sequence shown here is derived from an EMBL/GenBank/DDBJ whole genome shotgun (WGS) entry which is preliminary data.</text>
</comment>
<evidence type="ECO:0000313" key="1">
    <source>
        <dbReference type="EMBL" id="KKK94677.1"/>
    </source>
</evidence>
<dbReference type="AlphaFoldDB" id="A0A0F8ZLI2"/>
<proteinExistence type="predicted"/>
<protein>
    <submittedName>
        <fullName evidence="1">Uncharacterized protein</fullName>
    </submittedName>
</protein>
<feature type="non-terminal residue" evidence="1">
    <location>
        <position position="187"/>
    </location>
</feature>
<dbReference type="EMBL" id="LAZR01047241">
    <property type="protein sequence ID" value="KKK94677.1"/>
    <property type="molecule type" value="Genomic_DNA"/>
</dbReference>
<gene>
    <name evidence="1" type="ORF">LCGC14_2680460</name>
</gene>
<sequence length="187" mass="20241">MRFWISGRSSVSPSPAAVRRLGYTSGNHSPGDALNVRRCRSVSIPLTVLVLDARPDRPILTCQGLPGAALLGLYRKNRCFSAMTQPPSIYKVYQGGLCSQAPRSSSLEILALPPFYHAIAVNPIVVWHGTVWADEVLVLFGVVAISYLEKRAAFVIPHHVPCRPVPPGLLRSSIVRGIASLPGKPAR</sequence>